<comment type="similarity">
    <text evidence="1">Belongs to the iodothyronine deiodinase family.</text>
</comment>
<dbReference type="OMA" id="RTIEERC"/>
<protein>
    <recommendedName>
        <fullName evidence="1">Iodothyronine deiodinase</fullName>
    </recommendedName>
</protein>
<reference evidence="2" key="3">
    <citation type="submission" date="2025-08" db="UniProtKB">
        <authorList>
            <consortium name="Ensembl"/>
        </authorList>
    </citation>
    <scope>IDENTIFICATION</scope>
</reference>
<keyword evidence="1" id="KW-0712">Selenocysteine</keyword>
<organism evidence="2 3">
    <name type="scientific">Ciona intestinalis</name>
    <name type="common">Transparent sea squirt</name>
    <name type="synonym">Ascidia intestinalis</name>
    <dbReference type="NCBI Taxonomy" id="7719"/>
    <lineage>
        <taxon>Eukaryota</taxon>
        <taxon>Metazoa</taxon>
        <taxon>Chordata</taxon>
        <taxon>Tunicata</taxon>
        <taxon>Ascidiacea</taxon>
        <taxon>Phlebobranchia</taxon>
        <taxon>Cionidae</taxon>
        <taxon>Ciona</taxon>
    </lineage>
</organism>
<dbReference type="GO" id="GO:0004800">
    <property type="term" value="F:thyroxine 5'-deiodinase activity"/>
    <property type="evidence" value="ECO:0007669"/>
    <property type="project" value="InterPro"/>
</dbReference>
<accession>H2Y0H0</accession>
<dbReference type="GO" id="GO:0042446">
    <property type="term" value="P:hormone biosynthetic process"/>
    <property type="evidence" value="ECO:0007669"/>
    <property type="project" value="UniProtKB-KW"/>
</dbReference>
<dbReference type="HOGENOM" id="CLU_103502_1_0_1"/>
<dbReference type="Pfam" id="PF00837">
    <property type="entry name" value="T4_deiodinase"/>
    <property type="match status" value="1"/>
</dbReference>
<keyword evidence="1" id="KW-0560">Oxidoreductase</keyword>
<dbReference type="InParanoid" id="H2Y0H0"/>
<name>H2Y0H0_CIOIN</name>
<dbReference type="Ensembl" id="ENSCINT00000033142.1">
    <property type="protein sequence ID" value="ENSCINP00000035404.1"/>
    <property type="gene ID" value="ENSCING00000024491.1"/>
</dbReference>
<dbReference type="EMBL" id="EAAA01000382">
    <property type="status" value="NOT_ANNOTATED_CDS"/>
    <property type="molecule type" value="Genomic_DNA"/>
</dbReference>
<dbReference type="GeneTree" id="ENSGT00940000154482"/>
<comment type="function">
    <text evidence="1">Responsible for the deiodination of T4 (3,5,3',5'-tetraiodothyronine).</text>
</comment>
<reference evidence="2" key="4">
    <citation type="submission" date="2025-09" db="UniProtKB">
        <authorList>
            <consortium name="Ensembl"/>
        </authorList>
    </citation>
    <scope>IDENTIFICATION</scope>
</reference>
<reference evidence="3" key="1">
    <citation type="journal article" date="2002" name="Science">
        <title>The draft genome of Ciona intestinalis: insights into chordate and vertebrate origins.</title>
        <authorList>
            <person name="Dehal P."/>
            <person name="Satou Y."/>
            <person name="Campbell R.K."/>
            <person name="Chapman J."/>
            <person name="Degnan B."/>
            <person name="De Tomaso A."/>
            <person name="Davidson B."/>
            <person name="Di Gregorio A."/>
            <person name="Gelpke M."/>
            <person name="Goodstein D.M."/>
            <person name="Harafuji N."/>
            <person name="Hastings K.E."/>
            <person name="Ho I."/>
            <person name="Hotta K."/>
            <person name="Huang W."/>
            <person name="Kawashima T."/>
            <person name="Lemaire P."/>
            <person name="Martinez D."/>
            <person name="Meinertzhagen I.A."/>
            <person name="Necula S."/>
            <person name="Nonaka M."/>
            <person name="Putnam N."/>
            <person name="Rash S."/>
            <person name="Saiga H."/>
            <person name="Satake M."/>
            <person name="Terry A."/>
            <person name="Yamada L."/>
            <person name="Wang H.G."/>
            <person name="Awazu S."/>
            <person name="Azumi K."/>
            <person name="Boore J."/>
            <person name="Branno M."/>
            <person name="Chin-Bow S."/>
            <person name="DeSantis R."/>
            <person name="Doyle S."/>
            <person name="Francino P."/>
            <person name="Keys D.N."/>
            <person name="Haga S."/>
            <person name="Hayashi H."/>
            <person name="Hino K."/>
            <person name="Imai K.S."/>
            <person name="Inaba K."/>
            <person name="Kano S."/>
            <person name="Kobayashi K."/>
            <person name="Kobayashi M."/>
            <person name="Lee B.I."/>
            <person name="Makabe K.W."/>
            <person name="Manohar C."/>
            <person name="Matassi G."/>
            <person name="Medina M."/>
            <person name="Mochizuki Y."/>
            <person name="Mount S."/>
            <person name="Morishita T."/>
            <person name="Miura S."/>
            <person name="Nakayama A."/>
            <person name="Nishizaka S."/>
            <person name="Nomoto H."/>
            <person name="Ohta F."/>
            <person name="Oishi K."/>
            <person name="Rigoutsos I."/>
            <person name="Sano M."/>
            <person name="Sasaki A."/>
            <person name="Sasakura Y."/>
            <person name="Shoguchi E."/>
            <person name="Shin-i T."/>
            <person name="Spagnuolo A."/>
            <person name="Stainier D."/>
            <person name="Suzuki M.M."/>
            <person name="Tassy O."/>
            <person name="Takatori N."/>
            <person name="Tokuoka M."/>
            <person name="Yagi K."/>
            <person name="Yoshizaki F."/>
            <person name="Wada S."/>
            <person name="Zhang C."/>
            <person name="Hyatt P.D."/>
            <person name="Larimer F."/>
            <person name="Detter C."/>
            <person name="Doggett N."/>
            <person name="Glavina T."/>
            <person name="Hawkins T."/>
            <person name="Richardson P."/>
            <person name="Lucas S."/>
            <person name="Kohara Y."/>
            <person name="Levine M."/>
            <person name="Satoh N."/>
            <person name="Rokhsar D.S."/>
        </authorList>
    </citation>
    <scope>NUCLEOTIDE SEQUENCE [LARGE SCALE GENOMIC DNA]</scope>
</reference>
<reference evidence="2" key="2">
    <citation type="journal article" date="2008" name="Genome Biol.">
        <title>Improved genome assembly and evidence-based global gene model set for the chordate Ciona intestinalis: new insight into intron and operon populations.</title>
        <authorList>
            <person name="Satou Y."/>
            <person name="Mineta K."/>
            <person name="Ogasawara M."/>
            <person name="Sasakura Y."/>
            <person name="Shoguchi E."/>
            <person name="Ueno K."/>
            <person name="Yamada L."/>
            <person name="Matsumoto J."/>
            <person name="Wasserscheid J."/>
            <person name="Dewar K."/>
            <person name="Wiley G.B."/>
            <person name="Macmil S.L."/>
            <person name="Roe B.A."/>
            <person name="Zeller R.W."/>
            <person name="Hastings K.E."/>
            <person name="Lemaire P."/>
            <person name="Lindquist E."/>
            <person name="Endo T."/>
            <person name="Hotta K."/>
            <person name="Inaba K."/>
        </authorList>
    </citation>
    <scope>NUCLEOTIDE SEQUENCE [LARGE SCALE GENOMIC DNA]</scope>
    <source>
        <strain evidence="2">wild type</strain>
    </source>
</reference>
<dbReference type="STRING" id="7719.ENSCINP00000035404"/>
<dbReference type="Proteomes" id="UP000008144">
    <property type="component" value="Chromosome 1"/>
</dbReference>
<dbReference type="AlphaFoldDB" id="H2Y0H0"/>
<dbReference type="PANTHER" id="PTHR11781">
    <property type="entry name" value="IODOTHYRONINE DEIODINASE"/>
    <property type="match status" value="1"/>
</dbReference>
<evidence type="ECO:0000256" key="1">
    <source>
        <dbReference type="RuleBase" id="RU000676"/>
    </source>
</evidence>
<evidence type="ECO:0000313" key="3">
    <source>
        <dbReference type="Proteomes" id="UP000008144"/>
    </source>
</evidence>
<dbReference type="PANTHER" id="PTHR11781:SF22">
    <property type="entry name" value="TYPE I IODOTHYRONINE DEIODINASE"/>
    <property type="match status" value="1"/>
</dbReference>
<keyword evidence="1" id="KW-0893">Thyroid hormones biosynthesis</keyword>
<sequence length="125" mass="14170">MEKIDHFKKIVRKYSKEKVDFVVIYIAEAHPTDGWSFAGNKYQIHSHGSLEDRVCAAKLFAEQTAVSCPILVDNMANETALKYAAIPERLYILQNGIVKYDGAIGPFGYNLQEMEENLKKCLKEA</sequence>
<keyword evidence="3" id="KW-1185">Reference proteome</keyword>
<dbReference type="Gene3D" id="3.40.30.10">
    <property type="entry name" value="Glutaredoxin"/>
    <property type="match status" value="1"/>
</dbReference>
<proteinExistence type="inferred from homology"/>
<dbReference type="InterPro" id="IPR000643">
    <property type="entry name" value="Iodothyronine_deiodinase"/>
</dbReference>
<evidence type="ECO:0000313" key="2">
    <source>
        <dbReference type="Ensembl" id="ENSCINP00000035404.1"/>
    </source>
</evidence>